<keyword evidence="3" id="KW-1185">Reference proteome</keyword>
<feature type="domain" description="N-acetyltransferase" evidence="1">
    <location>
        <begin position="3"/>
        <end position="140"/>
    </location>
</feature>
<dbReference type="PANTHER" id="PTHR43233:SF1">
    <property type="entry name" value="FAMILY N-ACETYLTRANSFERASE, PUTATIVE (AFU_ORTHOLOGUE AFUA_6G03350)-RELATED"/>
    <property type="match status" value="1"/>
</dbReference>
<evidence type="ECO:0000313" key="3">
    <source>
        <dbReference type="Proteomes" id="UP000196485"/>
    </source>
</evidence>
<proteinExistence type="predicted"/>
<dbReference type="PANTHER" id="PTHR43233">
    <property type="entry name" value="FAMILY N-ACETYLTRANSFERASE, PUTATIVE (AFU_ORTHOLOGUE AFUA_6G03350)-RELATED"/>
    <property type="match status" value="1"/>
</dbReference>
<protein>
    <submittedName>
        <fullName evidence="2">Acetyltransferase (GNAT) family protein</fullName>
    </submittedName>
</protein>
<name>A0A1Y6KTP5_9GAMM</name>
<gene>
    <name evidence="2" type="ORF">PAQU9191_00772</name>
</gene>
<dbReference type="SUPFAM" id="SSF55729">
    <property type="entry name" value="Acyl-CoA N-acyltransferases (Nat)"/>
    <property type="match status" value="1"/>
</dbReference>
<dbReference type="PROSITE" id="PS51186">
    <property type="entry name" value="GNAT"/>
    <property type="match status" value="1"/>
</dbReference>
<accession>A0A1Y6KTP5</accession>
<dbReference type="AlphaFoldDB" id="A0A1Y6KTP5"/>
<sequence>MEIEYKVNHPITANQYIELVNKTTLGERRPVENEATIKGMLENSNLIVTAWIDEQLVGIARSMTDFHYCCYLSDLAVDESIQSMGIGKYLILVTAESVADSCKIVLLSAPKAEGYYSKIGFTEHNSAWVLTDVSKLILPQ</sequence>
<dbReference type="InterPro" id="IPR000182">
    <property type="entry name" value="GNAT_dom"/>
</dbReference>
<reference evidence="3" key="1">
    <citation type="submission" date="2017-06" db="EMBL/GenBank/DDBJ databases">
        <authorList>
            <person name="Rodrigo-Torres L."/>
            <person name="Arahal R. D."/>
            <person name="Lucena T."/>
        </authorList>
    </citation>
    <scope>NUCLEOTIDE SEQUENCE [LARGE SCALE GENOMIC DNA]</scope>
    <source>
        <strain evidence="3">type strain: CECT 9192</strain>
    </source>
</reference>
<dbReference type="Proteomes" id="UP000196485">
    <property type="component" value="Unassembled WGS sequence"/>
</dbReference>
<evidence type="ECO:0000259" key="1">
    <source>
        <dbReference type="PROSITE" id="PS51186"/>
    </source>
</evidence>
<dbReference type="RefSeq" id="WP_087819772.1">
    <property type="nucleotide sequence ID" value="NZ_FYAH01000001.1"/>
</dbReference>
<evidence type="ECO:0000313" key="2">
    <source>
        <dbReference type="EMBL" id="SMY15549.1"/>
    </source>
</evidence>
<dbReference type="InterPro" id="IPR016181">
    <property type="entry name" value="Acyl_CoA_acyltransferase"/>
</dbReference>
<dbReference type="Pfam" id="PF13673">
    <property type="entry name" value="Acetyltransf_10"/>
    <property type="match status" value="1"/>
</dbReference>
<keyword evidence="2" id="KW-0808">Transferase</keyword>
<dbReference type="Gene3D" id="3.40.630.30">
    <property type="match status" value="1"/>
</dbReference>
<dbReference type="GO" id="GO:0016747">
    <property type="term" value="F:acyltransferase activity, transferring groups other than amino-acyl groups"/>
    <property type="evidence" value="ECO:0007669"/>
    <property type="project" value="InterPro"/>
</dbReference>
<dbReference type="CDD" id="cd04301">
    <property type="entry name" value="NAT_SF"/>
    <property type="match status" value="1"/>
</dbReference>
<organism evidence="2 3">
    <name type="scientific">Photobacterium aquimaris</name>
    <dbReference type="NCBI Taxonomy" id="512643"/>
    <lineage>
        <taxon>Bacteria</taxon>
        <taxon>Pseudomonadati</taxon>
        <taxon>Pseudomonadota</taxon>
        <taxon>Gammaproteobacteria</taxon>
        <taxon>Vibrionales</taxon>
        <taxon>Vibrionaceae</taxon>
        <taxon>Photobacterium</taxon>
    </lineage>
</organism>
<dbReference type="EMBL" id="FYAH01000001">
    <property type="protein sequence ID" value="SMY15549.1"/>
    <property type="molecule type" value="Genomic_DNA"/>
</dbReference>
<dbReference type="InterPro" id="IPR053144">
    <property type="entry name" value="Acetyltransferase_Butenolide"/>
</dbReference>